<reference evidence="2" key="1">
    <citation type="submission" date="2021-03" db="EMBL/GenBank/DDBJ databases">
        <title>Genome sequencing and assembly of Tianweitania sediminis.</title>
        <authorList>
            <person name="Chhetri G."/>
        </authorList>
    </citation>
    <scope>NUCLEOTIDE SEQUENCE</scope>
    <source>
        <strain evidence="2">Z8</strain>
    </source>
</reference>
<feature type="transmembrane region" description="Helical" evidence="1">
    <location>
        <begin position="20"/>
        <end position="41"/>
    </location>
</feature>
<dbReference type="Proteomes" id="UP000666240">
    <property type="component" value="Unassembled WGS sequence"/>
</dbReference>
<evidence type="ECO:0000256" key="1">
    <source>
        <dbReference type="SAM" id="Phobius"/>
    </source>
</evidence>
<dbReference type="AlphaFoldDB" id="A0A8J7RM15"/>
<sequence length="238" mass="26067">MDPAPSDALALGELRFVKRVISAGLAMVLLAAVISVGGKWLGQSLVLAGHSDSLTSREIVIGNNVLAIPDNAIRFEDARRDGVAERLELYLHWPEMEGYSPEKRDAFNNAEKERSIVFLSIGEASMSRDMSGRLAPIYSKLIEPSGRAVAPGLTSHRFIPSSGYQDEELIIGTGQEAYVARCLIAEAATQSLAPCERDLRLGEELSLTYRFPRRLLAQAAELDAKVRSRAQSWLRTAN</sequence>
<dbReference type="EMBL" id="JAGIYY010000004">
    <property type="protein sequence ID" value="MBP0439656.1"/>
    <property type="molecule type" value="Genomic_DNA"/>
</dbReference>
<evidence type="ECO:0000313" key="2">
    <source>
        <dbReference type="EMBL" id="MBP0439656.1"/>
    </source>
</evidence>
<organism evidence="2 3">
    <name type="scientific">Tianweitania sediminis</name>
    <dbReference type="NCBI Taxonomy" id="1502156"/>
    <lineage>
        <taxon>Bacteria</taxon>
        <taxon>Pseudomonadati</taxon>
        <taxon>Pseudomonadota</taxon>
        <taxon>Alphaproteobacteria</taxon>
        <taxon>Hyphomicrobiales</taxon>
        <taxon>Phyllobacteriaceae</taxon>
        <taxon>Tianweitania</taxon>
    </lineage>
</organism>
<evidence type="ECO:0000313" key="3">
    <source>
        <dbReference type="Proteomes" id="UP000666240"/>
    </source>
</evidence>
<proteinExistence type="predicted"/>
<keyword evidence="1" id="KW-0472">Membrane</keyword>
<evidence type="ECO:0008006" key="4">
    <source>
        <dbReference type="Google" id="ProtNLM"/>
    </source>
</evidence>
<dbReference type="RefSeq" id="WP_209335693.1">
    <property type="nucleotide sequence ID" value="NZ_JAGIYY010000004.1"/>
</dbReference>
<accession>A0A8J7RM15</accession>
<keyword evidence="1" id="KW-0812">Transmembrane</keyword>
<comment type="caution">
    <text evidence="2">The sequence shown here is derived from an EMBL/GenBank/DDBJ whole genome shotgun (WGS) entry which is preliminary data.</text>
</comment>
<keyword evidence="1" id="KW-1133">Transmembrane helix</keyword>
<keyword evidence="3" id="KW-1185">Reference proteome</keyword>
<protein>
    <recommendedName>
        <fullName evidence="4">Transmembrane protein</fullName>
    </recommendedName>
</protein>
<gene>
    <name evidence="2" type="ORF">J5Y06_13425</name>
</gene>
<name>A0A8J7RM15_9HYPH</name>